<dbReference type="Proteomes" id="UP000570514">
    <property type="component" value="Unassembled WGS sequence"/>
</dbReference>
<dbReference type="GO" id="GO:0016829">
    <property type="term" value="F:lyase activity"/>
    <property type="evidence" value="ECO:0007669"/>
    <property type="project" value="UniProtKB-KW"/>
</dbReference>
<accession>A0A846MUB7</accession>
<keyword evidence="3" id="KW-1185">Reference proteome</keyword>
<dbReference type="AlphaFoldDB" id="A0A846MUB7"/>
<dbReference type="Gene3D" id="3.10.180.10">
    <property type="entry name" value="2,3-Dihydroxybiphenyl 1,2-Dioxygenase, domain 1"/>
    <property type="match status" value="1"/>
</dbReference>
<dbReference type="GO" id="GO:0051213">
    <property type="term" value="F:dioxygenase activity"/>
    <property type="evidence" value="ECO:0007669"/>
    <property type="project" value="UniProtKB-KW"/>
</dbReference>
<dbReference type="InterPro" id="IPR004360">
    <property type="entry name" value="Glyas_Fos-R_dOase_dom"/>
</dbReference>
<keyword evidence="2" id="KW-0223">Dioxygenase</keyword>
<proteinExistence type="predicted"/>
<gene>
    <name evidence="2" type="ORF">FHS83_000264</name>
</gene>
<evidence type="ECO:0000313" key="2">
    <source>
        <dbReference type="EMBL" id="NIK86946.1"/>
    </source>
</evidence>
<keyword evidence="2" id="KW-0560">Oxidoreductase</keyword>
<dbReference type="Pfam" id="PF00903">
    <property type="entry name" value="Glyoxalase"/>
    <property type="match status" value="1"/>
</dbReference>
<dbReference type="RefSeq" id="WP_167080095.1">
    <property type="nucleotide sequence ID" value="NZ_BAAADC010000001.1"/>
</dbReference>
<organism evidence="2 3">
    <name type="scientific">Rhizomicrobium palustre</name>
    <dbReference type="NCBI Taxonomy" id="189966"/>
    <lineage>
        <taxon>Bacteria</taxon>
        <taxon>Pseudomonadati</taxon>
        <taxon>Pseudomonadota</taxon>
        <taxon>Alphaproteobacteria</taxon>
        <taxon>Micropepsales</taxon>
        <taxon>Micropepsaceae</taxon>
        <taxon>Rhizomicrobium</taxon>
    </lineage>
</organism>
<keyword evidence="2" id="KW-0456">Lyase</keyword>
<feature type="domain" description="VOC" evidence="1">
    <location>
        <begin position="9"/>
        <end position="129"/>
    </location>
</feature>
<dbReference type="InterPro" id="IPR029068">
    <property type="entry name" value="Glyas_Bleomycin-R_OHBP_Dase"/>
</dbReference>
<dbReference type="CDD" id="cd06587">
    <property type="entry name" value="VOC"/>
    <property type="match status" value="1"/>
</dbReference>
<sequence>MSDQTFPAAAKAMTFIVTSDREAAKTFYGDILGFKEIGEDDYAVVFDLNGIMLRVSTVKQHEAAEHTVLGWEVPDITSAVKTLTDKGVVFNRYPYFEQDELGIWTAPGSTNRVAWFKDPDGNVLSLAQF</sequence>
<dbReference type="InterPro" id="IPR037523">
    <property type="entry name" value="VOC_core"/>
</dbReference>
<comment type="caution">
    <text evidence="2">The sequence shown here is derived from an EMBL/GenBank/DDBJ whole genome shotgun (WGS) entry which is preliminary data.</text>
</comment>
<dbReference type="EMBL" id="JAASRM010000001">
    <property type="protein sequence ID" value="NIK86946.1"/>
    <property type="molecule type" value="Genomic_DNA"/>
</dbReference>
<name>A0A846MUB7_9PROT</name>
<reference evidence="2 3" key="1">
    <citation type="submission" date="2020-03" db="EMBL/GenBank/DDBJ databases">
        <title>Genomic Encyclopedia of Type Strains, Phase IV (KMG-IV): sequencing the most valuable type-strain genomes for metagenomic binning, comparative biology and taxonomic classification.</title>
        <authorList>
            <person name="Goeker M."/>
        </authorList>
    </citation>
    <scope>NUCLEOTIDE SEQUENCE [LARGE SCALE GENOMIC DNA]</scope>
    <source>
        <strain evidence="2 3">DSM 19867</strain>
    </source>
</reference>
<evidence type="ECO:0000313" key="3">
    <source>
        <dbReference type="Proteomes" id="UP000570514"/>
    </source>
</evidence>
<dbReference type="PROSITE" id="PS51819">
    <property type="entry name" value="VOC"/>
    <property type="match status" value="1"/>
</dbReference>
<dbReference type="SUPFAM" id="SSF54593">
    <property type="entry name" value="Glyoxalase/Bleomycin resistance protein/Dihydroxybiphenyl dioxygenase"/>
    <property type="match status" value="1"/>
</dbReference>
<evidence type="ECO:0000259" key="1">
    <source>
        <dbReference type="PROSITE" id="PS51819"/>
    </source>
</evidence>
<protein>
    <submittedName>
        <fullName evidence="2">Catechol 2,3-dioxygenase-like lactoylglutathione lyase family enzyme</fullName>
    </submittedName>
</protein>